<organism evidence="1 2">
    <name type="scientific">Sulfurisphaera ohwakuensis</name>
    <dbReference type="NCBI Taxonomy" id="69656"/>
    <lineage>
        <taxon>Archaea</taxon>
        <taxon>Thermoproteota</taxon>
        <taxon>Thermoprotei</taxon>
        <taxon>Sulfolobales</taxon>
        <taxon>Sulfolobaceae</taxon>
        <taxon>Sulfurisphaera</taxon>
    </lineage>
</organism>
<evidence type="ECO:0000313" key="1">
    <source>
        <dbReference type="EMBL" id="MBB5252628.1"/>
    </source>
</evidence>
<protein>
    <submittedName>
        <fullName evidence="1">Uncharacterized protein</fullName>
    </submittedName>
</protein>
<comment type="caution">
    <text evidence="1">The sequence shown here is derived from an EMBL/GenBank/DDBJ whole genome shotgun (WGS) entry which is preliminary data.</text>
</comment>
<evidence type="ECO:0000313" key="2">
    <source>
        <dbReference type="Proteomes" id="UP000582213"/>
    </source>
</evidence>
<proteinExistence type="predicted"/>
<name>A0A7J9RNT0_SULOH</name>
<dbReference type="EMBL" id="JACHFY010000001">
    <property type="protein sequence ID" value="MBB5252628.1"/>
    <property type="molecule type" value="Genomic_DNA"/>
</dbReference>
<dbReference type="Proteomes" id="UP000582213">
    <property type="component" value="Unassembled WGS sequence"/>
</dbReference>
<gene>
    <name evidence="1" type="ORF">HNQ62_000346</name>
</gene>
<reference evidence="1 2" key="1">
    <citation type="submission" date="2020-08" db="EMBL/GenBank/DDBJ databases">
        <title>Genomic Encyclopedia of Type Strains, Phase IV (KMG-IV): sequencing the most valuable type-strain genomes for metagenomic binning, comparative biology and taxonomic classification.</title>
        <authorList>
            <person name="Goeker M."/>
        </authorList>
    </citation>
    <scope>NUCLEOTIDE SEQUENCE [LARGE SCALE GENOMIC DNA]</scope>
    <source>
        <strain evidence="1 2">DSM 12421</strain>
    </source>
</reference>
<dbReference type="RefSeq" id="WP_260311026.1">
    <property type="nucleotide sequence ID" value="NZ_CP045484.1"/>
</dbReference>
<accession>A0A7J9RNT0</accession>
<dbReference type="GeneID" id="77101414"/>
<dbReference type="AlphaFoldDB" id="A0A7J9RNT0"/>
<sequence>MSLIDEYHLPFAFTMKRTISPQYTATSISRRLTGFLKTLMITY</sequence>